<comment type="caution">
    <text evidence="6">Lacks conserved residue(s) required for the propagation of feature annotation.</text>
</comment>
<dbReference type="InterPro" id="IPR023827">
    <property type="entry name" value="Peptidase_S8_Asp-AS"/>
</dbReference>
<dbReference type="InterPro" id="IPR036852">
    <property type="entry name" value="Peptidase_S8/S53_dom_sf"/>
</dbReference>
<evidence type="ECO:0000256" key="7">
    <source>
        <dbReference type="SAM" id="SignalP"/>
    </source>
</evidence>
<feature type="domain" description="Inhibitor I9" evidence="9">
    <location>
        <begin position="26"/>
        <end position="102"/>
    </location>
</feature>
<keyword evidence="5" id="KW-0720">Serine protease</keyword>
<keyword evidence="2" id="KW-0645">Protease</keyword>
<dbReference type="Gene3D" id="3.30.70.80">
    <property type="entry name" value="Peptidase S8 propeptide/proteinase inhibitor I9"/>
    <property type="match status" value="1"/>
</dbReference>
<evidence type="ECO:0000259" key="9">
    <source>
        <dbReference type="Pfam" id="PF05922"/>
    </source>
</evidence>
<comment type="caution">
    <text evidence="10">The sequence shown here is derived from an EMBL/GenBank/DDBJ whole genome shotgun (WGS) entry which is preliminary data.</text>
</comment>
<proteinExistence type="inferred from homology"/>
<comment type="similarity">
    <text evidence="1 6">Belongs to the peptidase S8 family.</text>
</comment>
<evidence type="ECO:0000313" key="10">
    <source>
        <dbReference type="EMBL" id="KAK6137661.1"/>
    </source>
</evidence>
<organism evidence="10 11">
    <name type="scientific">Rehmannia glutinosa</name>
    <name type="common">Chinese foxglove</name>
    <dbReference type="NCBI Taxonomy" id="99300"/>
    <lineage>
        <taxon>Eukaryota</taxon>
        <taxon>Viridiplantae</taxon>
        <taxon>Streptophyta</taxon>
        <taxon>Embryophyta</taxon>
        <taxon>Tracheophyta</taxon>
        <taxon>Spermatophyta</taxon>
        <taxon>Magnoliopsida</taxon>
        <taxon>eudicotyledons</taxon>
        <taxon>Gunneridae</taxon>
        <taxon>Pentapetalae</taxon>
        <taxon>asterids</taxon>
        <taxon>lamiids</taxon>
        <taxon>Lamiales</taxon>
        <taxon>Orobanchaceae</taxon>
        <taxon>Rehmannieae</taxon>
        <taxon>Rehmannia</taxon>
    </lineage>
</organism>
<feature type="domain" description="Peptidase S8/S53" evidence="8">
    <location>
        <begin position="126"/>
        <end position="286"/>
    </location>
</feature>
<dbReference type="InterPro" id="IPR045051">
    <property type="entry name" value="SBT"/>
</dbReference>
<feature type="signal peptide" evidence="7">
    <location>
        <begin position="1"/>
        <end position="20"/>
    </location>
</feature>
<accession>A0ABR0VQY2</accession>
<gene>
    <name evidence="10" type="ORF">DH2020_028587</name>
</gene>
<evidence type="ECO:0000256" key="2">
    <source>
        <dbReference type="ARBA" id="ARBA00022670"/>
    </source>
</evidence>
<dbReference type="PANTHER" id="PTHR10795">
    <property type="entry name" value="PROPROTEIN CONVERTASE SUBTILISIN/KEXIN"/>
    <property type="match status" value="1"/>
</dbReference>
<evidence type="ECO:0000256" key="6">
    <source>
        <dbReference type="PROSITE-ProRule" id="PRU01240"/>
    </source>
</evidence>
<dbReference type="PROSITE" id="PS00136">
    <property type="entry name" value="SUBTILASE_ASP"/>
    <property type="match status" value="1"/>
</dbReference>
<evidence type="ECO:0000256" key="4">
    <source>
        <dbReference type="ARBA" id="ARBA00022801"/>
    </source>
</evidence>
<protein>
    <submittedName>
        <fullName evidence="10">Uncharacterized protein</fullName>
    </submittedName>
</protein>
<dbReference type="EMBL" id="JABTTQ020000822">
    <property type="protein sequence ID" value="KAK6137661.1"/>
    <property type="molecule type" value="Genomic_DNA"/>
</dbReference>
<reference evidence="10 11" key="1">
    <citation type="journal article" date="2021" name="Comput. Struct. Biotechnol. J.">
        <title>De novo genome assembly of the potent medicinal plant Rehmannia glutinosa using nanopore technology.</title>
        <authorList>
            <person name="Ma L."/>
            <person name="Dong C."/>
            <person name="Song C."/>
            <person name="Wang X."/>
            <person name="Zheng X."/>
            <person name="Niu Y."/>
            <person name="Chen S."/>
            <person name="Feng W."/>
        </authorList>
    </citation>
    <scope>NUCLEOTIDE SEQUENCE [LARGE SCALE GENOMIC DNA]</scope>
    <source>
        <strain evidence="10">DH-2019</strain>
    </source>
</reference>
<dbReference type="InterPro" id="IPR037045">
    <property type="entry name" value="S8pro/Inhibitor_I9_sf"/>
</dbReference>
<keyword evidence="3 7" id="KW-0732">Signal</keyword>
<sequence length="350" mass="39481">MASMFLFSIILTFIFHQALANSNLETYIVHLSLPEDRIFEQSESLESWYHSYLPDRDPSRIVHTYRHVINGFAAKLTPRELEEIEKKDGFLYARPEKKYSLHTTRTPTFLGLNQNNGPWTSPASFGKGVIIGVLDTGITPSHPSFDDKGVPPPPAKWKGKCEFNKETCNNKLIGARSFVDNEPPFDQEGHGTHTAKDCGRNFVPVPMLLSKPMARIRISPLAHLAIYRVCKGKNCFNSAILAGIDEAIEDGVDVISMSIGYYTSLPFYKDSIAIGSFAAMKKGILVDANDKSYFRGKIVLWLMTNETDPYTNRRSGATSRCCRPDFDERREFRLHHFNLSKDATSNTLCE</sequence>
<evidence type="ECO:0000256" key="3">
    <source>
        <dbReference type="ARBA" id="ARBA00022729"/>
    </source>
</evidence>
<evidence type="ECO:0000259" key="8">
    <source>
        <dbReference type="Pfam" id="PF00082"/>
    </source>
</evidence>
<keyword evidence="11" id="KW-1185">Reference proteome</keyword>
<dbReference type="Pfam" id="PF00082">
    <property type="entry name" value="Peptidase_S8"/>
    <property type="match status" value="1"/>
</dbReference>
<dbReference type="Gene3D" id="3.40.50.200">
    <property type="entry name" value="Peptidase S8/S53 domain"/>
    <property type="match status" value="1"/>
</dbReference>
<dbReference type="InterPro" id="IPR010259">
    <property type="entry name" value="S8pro/Inhibitor_I9"/>
</dbReference>
<dbReference type="InterPro" id="IPR015500">
    <property type="entry name" value="Peptidase_S8_subtilisin-rel"/>
</dbReference>
<dbReference type="PROSITE" id="PS51892">
    <property type="entry name" value="SUBTILASE"/>
    <property type="match status" value="1"/>
</dbReference>
<keyword evidence="4" id="KW-0378">Hydrolase</keyword>
<dbReference type="SUPFAM" id="SSF52743">
    <property type="entry name" value="Subtilisin-like"/>
    <property type="match status" value="1"/>
</dbReference>
<dbReference type="PRINTS" id="PR00723">
    <property type="entry name" value="SUBTILISIN"/>
</dbReference>
<dbReference type="Pfam" id="PF05922">
    <property type="entry name" value="Inhibitor_I9"/>
    <property type="match status" value="1"/>
</dbReference>
<feature type="chain" id="PRO_5045279342" evidence="7">
    <location>
        <begin position="21"/>
        <end position="350"/>
    </location>
</feature>
<name>A0ABR0VQY2_REHGL</name>
<evidence type="ECO:0000256" key="5">
    <source>
        <dbReference type="ARBA" id="ARBA00022825"/>
    </source>
</evidence>
<dbReference type="Proteomes" id="UP001318860">
    <property type="component" value="Unassembled WGS sequence"/>
</dbReference>
<evidence type="ECO:0000313" key="11">
    <source>
        <dbReference type="Proteomes" id="UP001318860"/>
    </source>
</evidence>
<evidence type="ECO:0000256" key="1">
    <source>
        <dbReference type="ARBA" id="ARBA00011073"/>
    </source>
</evidence>
<dbReference type="InterPro" id="IPR000209">
    <property type="entry name" value="Peptidase_S8/S53_dom"/>
</dbReference>